<keyword evidence="5" id="KW-1185">Reference proteome</keyword>
<reference evidence="4 5" key="1">
    <citation type="submission" date="2014-02" db="EMBL/GenBank/DDBJ databases">
        <title>Draft genome sequence of Lysinibacillus sinduriensis JCM 15800.</title>
        <authorList>
            <person name="Zhang F."/>
            <person name="Wang G."/>
            <person name="Zhang L."/>
        </authorList>
    </citation>
    <scope>NUCLEOTIDE SEQUENCE [LARGE SCALE GENOMIC DNA]</scope>
    <source>
        <strain evidence="4 5">JCM 15800</strain>
    </source>
</reference>
<evidence type="ECO:0000313" key="5">
    <source>
        <dbReference type="Proteomes" id="UP000030408"/>
    </source>
</evidence>
<dbReference type="GO" id="GO:0009103">
    <property type="term" value="P:lipopolysaccharide biosynthetic process"/>
    <property type="evidence" value="ECO:0007669"/>
    <property type="project" value="TreeGrafter"/>
</dbReference>
<sequence>MKVCHLTSVHPHNDTRIFVKECCTLAENGFSVTLIAPGAPDESIKGVHLIGVDKVKGNRVKRMTQTTKAVYEKALAVDADIYHFHDPELIPVGLKLKRKGKIIIYDVHEDVPRQILSKNWIPKLFRTPIAKFFERYESDASRKFDAIVTATMHIEDRFKNYNKETYNINNFPSLKEMDFKIGTPPKKEAVCYVGGITKVRGAFEMTEMLGIVNQKRNLRLKLAGPIDQKITPELTNHKNWSYVDYKGVLDRKGVKEVLTSSKIGLVTLHPIINYLDALPVKMFEYMAAGIPVIASDFPLWREIVGKANCGVLVDPLNPTHIAEAVESLLKDEQRAKTMGENGRHAVEQEYNWEKEGQKLVKLYQSFQ</sequence>
<dbReference type="GO" id="GO:0016757">
    <property type="term" value="F:glycosyltransferase activity"/>
    <property type="evidence" value="ECO:0007669"/>
    <property type="project" value="InterPro"/>
</dbReference>
<accession>A0A0A3IGL0</accession>
<keyword evidence="1 4" id="KW-0808">Transferase</keyword>
<dbReference type="PANTHER" id="PTHR46401:SF2">
    <property type="entry name" value="GLYCOSYLTRANSFERASE WBBK-RELATED"/>
    <property type="match status" value="1"/>
</dbReference>
<dbReference type="Proteomes" id="UP000030408">
    <property type="component" value="Unassembled WGS sequence"/>
</dbReference>
<comment type="caution">
    <text evidence="4">The sequence shown here is derived from an EMBL/GenBank/DDBJ whole genome shotgun (WGS) entry which is preliminary data.</text>
</comment>
<dbReference type="Pfam" id="PF00534">
    <property type="entry name" value="Glycos_transf_1"/>
    <property type="match status" value="1"/>
</dbReference>
<evidence type="ECO:0000256" key="1">
    <source>
        <dbReference type="ARBA" id="ARBA00022679"/>
    </source>
</evidence>
<dbReference type="RefSeq" id="WP_036203197.1">
    <property type="nucleotide sequence ID" value="NZ_AVCY01000001.1"/>
</dbReference>
<feature type="domain" description="Glycosyl transferase family 1" evidence="2">
    <location>
        <begin position="176"/>
        <end position="344"/>
    </location>
</feature>
<dbReference type="STRING" id="1384057.CD33_18365"/>
<evidence type="ECO:0000313" key="4">
    <source>
        <dbReference type="EMBL" id="KGR73972.1"/>
    </source>
</evidence>
<dbReference type="SUPFAM" id="SSF53756">
    <property type="entry name" value="UDP-Glycosyltransferase/glycogen phosphorylase"/>
    <property type="match status" value="1"/>
</dbReference>
<dbReference type="Gene3D" id="3.40.50.2000">
    <property type="entry name" value="Glycogen Phosphorylase B"/>
    <property type="match status" value="2"/>
</dbReference>
<dbReference type="Pfam" id="PF13439">
    <property type="entry name" value="Glyco_transf_4"/>
    <property type="match status" value="1"/>
</dbReference>
<dbReference type="CDD" id="cd03794">
    <property type="entry name" value="GT4_WbuB-like"/>
    <property type="match status" value="1"/>
</dbReference>
<dbReference type="PANTHER" id="PTHR46401">
    <property type="entry name" value="GLYCOSYLTRANSFERASE WBBK-RELATED"/>
    <property type="match status" value="1"/>
</dbReference>
<name>A0A0A3IGL0_9BACL</name>
<evidence type="ECO:0000259" key="2">
    <source>
        <dbReference type="Pfam" id="PF00534"/>
    </source>
</evidence>
<dbReference type="OrthoDB" id="9813214at2"/>
<dbReference type="eggNOG" id="COG0438">
    <property type="taxonomic scope" value="Bacteria"/>
</dbReference>
<feature type="domain" description="Glycosyltransferase subfamily 4-like N-terminal" evidence="3">
    <location>
        <begin position="24"/>
        <end position="161"/>
    </location>
</feature>
<evidence type="ECO:0000259" key="3">
    <source>
        <dbReference type="Pfam" id="PF13439"/>
    </source>
</evidence>
<protein>
    <submittedName>
        <fullName evidence="4">Glycosyl transferase</fullName>
    </submittedName>
</protein>
<organism evidence="4 5">
    <name type="scientific">Ureibacillus sinduriensis BLB-1 = JCM 15800</name>
    <dbReference type="NCBI Taxonomy" id="1384057"/>
    <lineage>
        <taxon>Bacteria</taxon>
        <taxon>Bacillati</taxon>
        <taxon>Bacillota</taxon>
        <taxon>Bacilli</taxon>
        <taxon>Bacillales</taxon>
        <taxon>Caryophanaceae</taxon>
        <taxon>Ureibacillus</taxon>
    </lineage>
</organism>
<dbReference type="InterPro" id="IPR028098">
    <property type="entry name" value="Glyco_trans_4-like_N"/>
</dbReference>
<dbReference type="AlphaFoldDB" id="A0A0A3IGL0"/>
<dbReference type="InterPro" id="IPR001296">
    <property type="entry name" value="Glyco_trans_1"/>
</dbReference>
<gene>
    <name evidence="4" type="ORF">CD33_18365</name>
</gene>
<dbReference type="EMBL" id="JPVO01000055">
    <property type="protein sequence ID" value="KGR73972.1"/>
    <property type="molecule type" value="Genomic_DNA"/>
</dbReference>
<proteinExistence type="predicted"/>